<dbReference type="PROSITE" id="PS50846">
    <property type="entry name" value="HMA_2"/>
    <property type="match status" value="1"/>
</dbReference>
<protein>
    <recommendedName>
        <fullName evidence="3">HMA domain-containing protein</fullName>
    </recommendedName>
</protein>
<accession>A0A0G1B5C7</accession>
<evidence type="ECO:0000313" key="5">
    <source>
        <dbReference type="Proteomes" id="UP000034516"/>
    </source>
</evidence>
<comment type="caution">
    <text evidence="4">The sequence shown here is derived from an EMBL/GenBank/DDBJ whole genome shotgun (WGS) entry which is preliminary data.</text>
</comment>
<proteinExistence type="predicted"/>
<dbReference type="CDD" id="cd00371">
    <property type="entry name" value="HMA"/>
    <property type="match status" value="1"/>
</dbReference>
<feature type="transmembrane region" description="Helical" evidence="2">
    <location>
        <begin position="87"/>
        <end position="104"/>
    </location>
</feature>
<keyword evidence="2" id="KW-0812">Transmembrane</keyword>
<gene>
    <name evidence="4" type="ORF">UV02_C0025G0001</name>
</gene>
<feature type="non-terminal residue" evidence="4">
    <location>
        <position position="160"/>
    </location>
</feature>
<evidence type="ECO:0000313" key="4">
    <source>
        <dbReference type="EMBL" id="KKS41561.1"/>
    </source>
</evidence>
<keyword evidence="1" id="KW-0479">Metal-binding</keyword>
<dbReference type="PROSITE" id="PS01047">
    <property type="entry name" value="HMA_1"/>
    <property type="match status" value="1"/>
</dbReference>
<evidence type="ECO:0000259" key="3">
    <source>
        <dbReference type="PROSITE" id="PS50846"/>
    </source>
</evidence>
<keyword evidence="2" id="KW-1133">Transmembrane helix</keyword>
<dbReference type="EMBL" id="LCCW01000025">
    <property type="protein sequence ID" value="KKS41561.1"/>
    <property type="molecule type" value="Genomic_DNA"/>
</dbReference>
<reference evidence="4 5" key="1">
    <citation type="journal article" date="2015" name="Nature">
        <title>rRNA introns, odd ribosomes, and small enigmatic genomes across a large radiation of phyla.</title>
        <authorList>
            <person name="Brown C.T."/>
            <person name="Hug L.A."/>
            <person name="Thomas B.C."/>
            <person name="Sharon I."/>
            <person name="Castelle C.J."/>
            <person name="Singh A."/>
            <person name="Wilkins M.J."/>
            <person name="Williams K.H."/>
            <person name="Banfield J.F."/>
        </authorList>
    </citation>
    <scope>NUCLEOTIDE SEQUENCE [LARGE SCALE GENOMIC DNA]</scope>
</reference>
<evidence type="ECO:0000256" key="2">
    <source>
        <dbReference type="SAM" id="Phobius"/>
    </source>
</evidence>
<dbReference type="InterPro" id="IPR036163">
    <property type="entry name" value="HMA_dom_sf"/>
</dbReference>
<organism evidence="4 5">
    <name type="scientific">Candidatus Kuenenbacteria bacterium GW2011_GWA2_42_15</name>
    <dbReference type="NCBI Taxonomy" id="1618677"/>
    <lineage>
        <taxon>Bacteria</taxon>
        <taxon>Candidatus Kueneniibacteriota</taxon>
    </lineage>
</organism>
<dbReference type="InterPro" id="IPR006121">
    <property type="entry name" value="HMA_dom"/>
</dbReference>
<dbReference type="SUPFAM" id="SSF55008">
    <property type="entry name" value="HMA, heavy metal-associated domain"/>
    <property type="match status" value="1"/>
</dbReference>
<dbReference type="Pfam" id="PF00403">
    <property type="entry name" value="HMA"/>
    <property type="match status" value="1"/>
</dbReference>
<feature type="domain" description="HMA" evidence="3">
    <location>
        <begin position="6"/>
        <end position="72"/>
    </location>
</feature>
<keyword evidence="2" id="KW-0472">Membrane</keyword>
<dbReference type="InterPro" id="IPR017969">
    <property type="entry name" value="Heavy-metal-associated_CS"/>
</dbReference>
<name>A0A0G1B5C7_9BACT</name>
<dbReference type="AlphaFoldDB" id="A0A0G1B5C7"/>
<dbReference type="Gene3D" id="3.30.70.100">
    <property type="match status" value="1"/>
</dbReference>
<evidence type="ECO:0000256" key="1">
    <source>
        <dbReference type="ARBA" id="ARBA00022723"/>
    </source>
</evidence>
<dbReference type="GO" id="GO:0046872">
    <property type="term" value="F:metal ion binding"/>
    <property type="evidence" value="ECO:0007669"/>
    <property type="project" value="UniProtKB-KW"/>
</dbReference>
<dbReference type="Proteomes" id="UP000034516">
    <property type="component" value="Unassembled WGS sequence"/>
</dbReference>
<feature type="transmembrane region" description="Helical" evidence="2">
    <location>
        <begin position="124"/>
        <end position="145"/>
    </location>
</feature>
<sequence length="160" mass="17494">MSIHLNNHTYFVSGMHCASCEVLIEKKLAALKEIKSVEASVDKGSVFIVYDGEKPNANRLNKIFRRENYFFSDQPIKITEKKGGNDFFTIAGTALFIIAGFFLLKNSGLAGLINVNSTSSLPMFFLLGLLAGVSTCAALVGGLILSMSKQWAELYSEKNS</sequence>